<evidence type="ECO:0000256" key="9">
    <source>
        <dbReference type="ARBA" id="ARBA00022741"/>
    </source>
</evidence>
<comment type="similarity">
    <text evidence="2">Belongs to the CpsD/CapB family.</text>
</comment>
<organism evidence="20 21">
    <name type="scientific">Chryseobacterium pennipullorum</name>
    <dbReference type="NCBI Taxonomy" id="2258963"/>
    <lineage>
        <taxon>Bacteria</taxon>
        <taxon>Pseudomonadati</taxon>
        <taxon>Bacteroidota</taxon>
        <taxon>Flavobacteriia</taxon>
        <taxon>Flavobacteriales</taxon>
        <taxon>Weeksellaceae</taxon>
        <taxon>Chryseobacterium group</taxon>
        <taxon>Chryseobacterium</taxon>
    </lineage>
</organism>
<dbReference type="InterPro" id="IPR005702">
    <property type="entry name" value="Wzc-like_C"/>
</dbReference>
<keyword evidence="7" id="KW-0808">Transferase</keyword>
<dbReference type="RefSeq" id="WP_115926827.1">
    <property type="nucleotide sequence ID" value="NZ_QNVV01000002.1"/>
</dbReference>
<evidence type="ECO:0000313" key="21">
    <source>
        <dbReference type="Proteomes" id="UP000256257"/>
    </source>
</evidence>
<comment type="similarity">
    <text evidence="3">Belongs to the etk/wzc family.</text>
</comment>
<evidence type="ECO:0000256" key="5">
    <source>
        <dbReference type="ARBA" id="ARBA00022475"/>
    </source>
</evidence>
<comment type="caution">
    <text evidence="20">The sequence shown here is derived from an EMBL/GenBank/DDBJ whole genome shotgun (WGS) entry which is preliminary data.</text>
</comment>
<feature type="domain" description="AAA" evidence="18">
    <location>
        <begin position="572"/>
        <end position="699"/>
    </location>
</feature>
<dbReference type="PANTHER" id="PTHR32309">
    <property type="entry name" value="TYROSINE-PROTEIN KINASE"/>
    <property type="match status" value="1"/>
</dbReference>
<feature type="domain" description="Tyrosine-protein kinase G-rich" evidence="19">
    <location>
        <begin position="436"/>
        <end position="502"/>
    </location>
</feature>
<gene>
    <name evidence="20" type="ORF">DRF67_03870</name>
</gene>
<evidence type="ECO:0000256" key="8">
    <source>
        <dbReference type="ARBA" id="ARBA00022692"/>
    </source>
</evidence>
<dbReference type="InterPro" id="IPR032807">
    <property type="entry name" value="GNVR"/>
</dbReference>
<protein>
    <recommendedName>
        <fullName evidence="4">non-specific protein-tyrosine kinase</fullName>
        <ecNumber evidence="4">2.7.10.2</ecNumber>
    </recommendedName>
</protein>
<sequence>MQQIDFQENEEKLNLRKILGKYLVKWPWFVGSALLFLIGAFIYLRYSVPQYQSITTLKFDKKQSDITGALADLDNLGLGLGNAEELKSEVAVVSSRPILMKVVENLNLNVQYYNSGDIKDSELFSKIPIIAKIISYKNQKEFISSGYVVKEVEGNNFVLEDHEKKTFKGSFDKAMKLDFGTVIFQKIPGLTFSSKYKIVFWNPIEKVKKLEKTVQVNLPDQKAMLMDISLVGAVPDKSEAVLNEITKQYNLDGLKDKNLQAQNTQEFIDKRLEVITRDLSGVENEKEDFQNRNRIVDLQAQAQLALQNTSDNTKSLLLQQTQLDLLNSLQAEASKGNNQLMPSNLGLNPSLEQAISQYNTLLISRNKTLKQATNENPAVIEMNKEIASLKDVVRDNIRQQKATIQASIAQINGQISANTGMIEKVPGQSKIYRGIERQQNLKEQLFLFLLQKREENAINLSVNVPKAKIVNPAYTNDTPISPKKSMIFFGALVLGLLLPFVFFYLFYMWDDKIYSRTDITERTSLGVLSDIPSLKDDQSHLVQRNDFSELAEAFRVLVSNLKFVLPKKDNAKVIMVTSSVKGEGKTLVSVNLALTLGNKNGRSLLIGSDIRNPQIQRYDNEPIKGKGLTEYLYDESTKIEELIHTSDTNPNCDVIYAGTIPPNPQELLSNGRYQILIKELVDKYAYIVIDSAPLMLVSDTLNLSDTADATLYVVRSGVSRNILIDFANSLVRESKLSNVSFVINDVSKNVGGYGYGYNYGYGYGYTTEKDKKWWQKLFKS</sequence>
<dbReference type="InterPro" id="IPR025669">
    <property type="entry name" value="AAA_dom"/>
</dbReference>
<keyword evidence="8 16" id="KW-0812">Transmembrane</keyword>
<evidence type="ECO:0000259" key="17">
    <source>
        <dbReference type="Pfam" id="PF02706"/>
    </source>
</evidence>
<keyword evidence="14" id="KW-0829">Tyrosine-protein kinase</keyword>
<evidence type="ECO:0000256" key="12">
    <source>
        <dbReference type="ARBA" id="ARBA00022989"/>
    </source>
</evidence>
<evidence type="ECO:0000256" key="11">
    <source>
        <dbReference type="ARBA" id="ARBA00022840"/>
    </source>
</evidence>
<reference evidence="20 21" key="1">
    <citation type="submission" date="2018-06" db="EMBL/GenBank/DDBJ databases">
        <title>Novel Chryseobacterium species.</title>
        <authorList>
            <person name="Newman J."/>
            <person name="Hugo C."/>
            <person name="Oosthuizen L."/>
            <person name="Charimba G."/>
        </authorList>
    </citation>
    <scope>NUCLEOTIDE SEQUENCE [LARGE SCALE GENOMIC DNA]</scope>
    <source>
        <strain evidence="20 21">7_F195</strain>
    </source>
</reference>
<keyword evidence="9" id="KW-0547">Nucleotide-binding</keyword>
<dbReference type="AlphaFoldDB" id="A0A3D9B7E8"/>
<accession>A0A3D9B7E8</accession>
<evidence type="ECO:0000256" key="13">
    <source>
        <dbReference type="ARBA" id="ARBA00023136"/>
    </source>
</evidence>
<keyword evidence="12 16" id="KW-1133">Transmembrane helix</keyword>
<dbReference type="PANTHER" id="PTHR32309:SF13">
    <property type="entry name" value="FERRIC ENTEROBACTIN TRANSPORT PROTEIN FEPE"/>
    <property type="match status" value="1"/>
</dbReference>
<dbReference type="SUPFAM" id="SSF52540">
    <property type="entry name" value="P-loop containing nucleoside triphosphate hydrolases"/>
    <property type="match status" value="1"/>
</dbReference>
<evidence type="ECO:0000256" key="2">
    <source>
        <dbReference type="ARBA" id="ARBA00007316"/>
    </source>
</evidence>
<dbReference type="CDD" id="cd05387">
    <property type="entry name" value="BY-kinase"/>
    <property type="match status" value="1"/>
</dbReference>
<feature type="transmembrane region" description="Helical" evidence="16">
    <location>
        <begin position="26"/>
        <end position="46"/>
    </location>
</feature>
<dbReference type="InterPro" id="IPR003856">
    <property type="entry name" value="LPS_length_determ_N"/>
</dbReference>
<dbReference type="GO" id="GO:0004715">
    <property type="term" value="F:non-membrane spanning protein tyrosine kinase activity"/>
    <property type="evidence" value="ECO:0007669"/>
    <property type="project" value="UniProtKB-EC"/>
</dbReference>
<evidence type="ECO:0000256" key="14">
    <source>
        <dbReference type="ARBA" id="ARBA00023137"/>
    </source>
</evidence>
<comment type="catalytic activity">
    <reaction evidence="15">
        <text>L-tyrosyl-[protein] + ATP = O-phospho-L-tyrosyl-[protein] + ADP + H(+)</text>
        <dbReference type="Rhea" id="RHEA:10596"/>
        <dbReference type="Rhea" id="RHEA-COMP:10136"/>
        <dbReference type="Rhea" id="RHEA-COMP:20101"/>
        <dbReference type="ChEBI" id="CHEBI:15378"/>
        <dbReference type="ChEBI" id="CHEBI:30616"/>
        <dbReference type="ChEBI" id="CHEBI:46858"/>
        <dbReference type="ChEBI" id="CHEBI:61978"/>
        <dbReference type="ChEBI" id="CHEBI:456216"/>
        <dbReference type="EC" id="2.7.10.2"/>
    </reaction>
</comment>
<dbReference type="Proteomes" id="UP000256257">
    <property type="component" value="Unassembled WGS sequence"/>
</dbReference>
<keyword evidence="11" id="KW-0067">ATP-binding</keyword>
<keyword evidence="5" id="KW-1003">Cell membrane</keyword>
<dbReference type="InterPro" id="IPR027417">
    <property type="entry name" value="P-loop_NTPase"/>
</dbReference>
<keyword evidence="6" id="KW-0997">Cell inner membrane</keyword>
<evidence type="ECO:0000259" key="18">
    <source>
        <dbReference type="Pfam" id="PF13614"/>
    </source>
</evidence>
<evidence type="ECO:0000256" key="6">
    <source>
        <dbReference type="ARBA" id="ARBA00022519"/>
    </source>
</evidence>
<evidence type="ECO:0000313" key="20">
    <source>
        <dbReference type="EMBL" id="REC49614.1"/>
    </source>
</evidence>
<dbReference type="Pfam" id="PF13614">
    <property type="entry name" value="AAA_31"/>
    <property type="match status" value="1"/>
</dbReference>
<proteinExistence type="inferred from homology"/>
<evidence type="ECO:0000256" key="10">
    <source>
        <dbReference type="ARBA" id="ARBA00022777"/>
    </source>
</evidence>
<dbReference type="GO" id="GO:0005524">
    <property type="term" value="F:ATP binding"/>
    <property type="evidence" value="ECO:0007669"/>
    <property type="project" value="UniProtKB-KW"/>
</dbReference>
<evidence type="ECO:0000256" key="3">
    <source>
        <dbReference type="ARBA" id="ARBA00008883"/>
    </source>
</evidence>
<dbReference type="EMBL" id="QNVV01000002">
    <property type="protein sequence ID" value="REC49614.1"/>
    <property type="molecule type" value="Genomic_DNA"/>
</dbReference>
<dbReference type="Pfam" id="PF02706">
    <property type="entry name" value="Wzz"/>
    <property type="match status" value="1"/>
</dbReference>
<dbReference type="OrthoDB" id="9794577at2"/>
<dbReference type="InterPro" id="IPR050445">
    <property type="entry name" value="Bact_polysacc_biosynth/exp"/>
</dbReference>
<evidence type="ECO:0000256" key="1">
    <source>
        <dbReference type="ARBA" id="ARBA00004429"/>
    </source>
</evidence>
<keyword evidence="10 20" id="KW-0418">Kinase</keyword>
<evidence type="ECO:0000259" key="19">
    <source>
        <dbReference type="Pfam" id="PF13807"/>
    </source>
</evidence>
<dbReference type="NCBIfam" id="TIGR01007">
    <property type="entry name" value="eps_fam"/>
    <property type="match status" value="1"/>
</dbReference>
<dbReference type="Gene3D" id="3.40.50.300">
    <property type="entry name" value="P-loop containing nucleotide triphosphate hydrolases"/>
    <property type="match status" value="1"/>
</dbReference>
<keyword evidence="13 16" id="KW-0472">Membrane</keyword>
<feature type="transmembrane region" description="Helical" evidence="16">
    <location>
        <begin position="486"/>
        <end position="507"/>
    </location>
</feature>
<evidence type="ECO:0000256" key="4">
    <source>
        <dbReference type="ARBA" id="ARBA00011903"/>
    </source>
</evidence>
<evidence type="ECO:0000256" key="16">
    <source>
        <dbReference type="SAM" id="Phobius"/>
    </source>
</evidence>
<evidence type="ECO:0000256" key="7">
    <source>
        <dbReference type="ARBA" id="ARBA00022679"/>
    </source>
</evidence>
<evidence type="ECO:0000256" key="15">
    <source>
        <dbReference type="ARBA" id="ARBA00051245"/>
    </source>
</evidence>
<feature type="domain" description="Polysaccharide chain length determinant N-terminal" evidence="17">
    <location>
        <begin position="12"/>
        <end position="106"/>
    </location>
</feature>
<name>A0A3D9B7E8_9FLAO</name>
<dbReference type="GO" id="GO:0005886">
    <property type="term" value="C:plasma membrane"/>
    <property type="evidence" value="ECO:0007669"/>
    <property type="project" value="UniProtKB-SubCell"/>
</dbReference>
<dbReference type="EC" id="2.7.10.2" evidence="4"/>
<dbReference type="Pfam" id="PF13807">
    <property type="entry name" value="GNVR"/>
    <property type="match status" value="1"/>
</dbReference>
<comment type="subcellular location">
    <subcellularLocation>
        <location evidence="1">Cell inner membrane</location>
        <topology evidence="1">Multi-pass membrane protein</topology>
    </subcellularLocation>
</comment>
<keyword evidence="21" id="KW-1185">Reference proteome</keyword>